<accession>L0WFA8</accession>
<evidence type="ECO:0000313" key="3">
    <source>
        <dbReference type="EMBL" id="EKF74490.1"/>
    </source>
</evidence>
<dbReference type="Pfam" id="PF22150">
    <property type="entry name" value="Tt1218-like"/>
    <property type="match status" value="1"/>
</dbReference>
<reference evidence="3 4" key="1">
    <citation type="journal article" date="2012" name="J. Bacteriol.">
        <title>Genome Sequence of the Alkane-Degrading Bacterium Alcanivorax hongdengensis Type Strain A-11-3.</title>
        <authorList>
            <person name="Lai Q."/>
            <person name="Shao Z."/>
        </authorList>
    </citation>
    <scope>NUCLEOTIDE SEQUENCE [LARGE SCALE GENOMIC DNA]</scope>
    <source>
        <strain evidence="3 4">A-11-3</strain>
    </source>
</reference>
<gene>
    <name evidence="3" type="ORF">A11A3_08715</name>
</gene>
<dbReference type="Proteomes" id="UP000010164">
    <property type="component" value="Unassembled WGS sequence"/>
</dbReference>
<comment type="caution">
    <text evidence="3">The sequence shown here is derived from an EMBL/GenBank/DDBJ whole genome shotgun (WGS) entry which is preliminary data.</text>
</comment>
<proteinExistence type="predicted"/>
<dbReference type="PATRIC" id="fig|1177179.3.peg.1742"/>
<sequence>MQLMKRYGVLNKQAGLGMTEILVALLVLAIGVLGYAGLQLSALKKSEDANNRSEATLIAQDALERIQANDGSLATYTSATWPTSTIVPGADAPPADCVGAAKSCSGADMASWDIKQLAWSAGNQLPNGMVDIRDCNGSSMVCVIVSWGEQKPEDCLTSDGVSTAEDSNCVVMEVSR</sequence>
<evidence type="ECO:0000256" key="1">
    <source>
        <dbReference type="SAM" id="Phobius"/>
    </source>
</evidence>
<keyword evidence="1" id="KW-0812">Transmembrane</keyword>
<keyword evidence="4" id="KW-1185">Reference proteome</keyword>
<name>L0WFA8_9GAMM</name>
<dbReference type="NCBIfam" id="TIGR02523">
    <property type="entry name" value="type_IV_pilV"/>
    <property type="match status" value="1"/>
</dbReference>
<dbReference type="STRING" id="1177179.A11A3_08715"/>
<dbReference type="InterPro" id="IPR054402">
    <property type="entry name" value="Tt1218-like_dom"/>
</dbReference>
<evidence type="ECO:0000313" key="4">
    <source>
        <dbReference type="Proteomes" id="UP000010164"/>
    </source>
</evidence>
<protein>
    <recommendedName>
        <fullName evidence="2">Type IV pilin Tt1218-like domain-containing protein</fullName>
    </recommendedName>
</protein>
<dbReference type="AlphaFoldDB" id="L0WFA8"/>
<dbReference type="eggNOG" id="COG4967">
    <property type="taxonomic scope" value="Bacteria"/>
</dbReference>
<feature type="domain" description="Type IV pilin Tt1218-like" evidence="2">
    <location>
        <begin position="38"/>
        <end position="114"/>
    </location>
</feature>
<evidence type="ECO:0000259" key="2">
    <source>
        <dbReference type="Pfam" id="PF22150"/>
    </source>
</evidence>
<dbReference type="InterPro" id="IPR013362">
    <property type="entry name" value="Pilus_4_PilV"/>
</dbReference>
<organism evidence="3 4">
    <name type="scientific">Alcanivorax hongdengensis A-11-3</name>
    <dbReference type="NCBI Taxonomy" id="1177179"/>
    <lineage>
        <taxon>Bacteria</taxon>
        <taxon>Pseudomonadati</taxon>
        <taxon>Pseudomonadota</taxon>
        <taxon>Gammaproteobacteria</taxon>
        <taxon>Oceanospirillales</taxon>
        <taxon>Alcanivoracaceae</taxon>
        <taxon>Alcanivorax</taxon>
    </lineage>
</organism>
<keyword evidence="1" id="KW-0472">Membrane</keyword>
<feature type="transmembrane region" description="Helical" evidence="1">
    <location>
        <begin position="21"/>
        <end position="38"/>
    </location>
</feature>
<dbReference type="EMBL" id="AMRJ01000011">
    <property type="protein sequence ID" value="EKF74490.1"/>
    <property type="molecule type" value="Genomic_DNA"/>
</dbReference>
<keyword evidence="1" id="KW-1133">Transmembrane helix</keyword>